<evidence type="ECO:0000256" key="1">
    <source>
        <dbReference type="ARBA" id="ARBA00004225"/>
    </source>
</evidence>
<evidence type="ECO:0000256" key="9">
    <source>
        <dbReference type="PROSITE-ProRule" id="PRU00282"/>
    </source>
</evidence>
<feature type="repeat" description="Solcar" evidence="9">
    <location>
        <begin position="20"/>
        <end position="137"/>
    </location>
</feature>
<evidence type="ECO:0000313" key="13">
    <source>
        <dbReference type="Proteomes" id="UP000777482"/>
    </source>
</evidence>
<evidence type="ECO:0000256" key="7">
    <source>
        <dbReference type="ARBA" id="ARBA00023128"/>
    </source>
</evidence>
<keyword evidence="4 9" id="KW-0812">Transmembrane</keyword>
<keyword evidence="7" id="KW-0496">Mitochondrion</keyword>
<comment type="subcellular location">
    <subcellularLocation>
        <location evidence="1">Mitochondrion membrane</location>
        <topology evidence="1">Multi-pass membrane protein</topology>
    </subcellularLocation>
</comment>
<gene>
    <name evidence="12" type="ORF">C6P46_001597</name>
</gene>
<dbReference type="Pfam" id="PF00153">
    <property type="entry name" value="Mito_carr"/>
    <property type="match status" value="2"/>
</dbReference>
<feature type="region of interest" description="Disordered" evidence="11">
    <location>
        <begin position="56"/>
        <end position="86"/>
    </location>
</feature>
<evidence type="ECO:0008006" key="14">
    <source>
        <dbReference type="Google" id="ProtNLM"/>
    </source>
</evidence>
<dbReference type="Gene3D" id="1.50.40.10">
    <property type="entry name" value="Mitochondrial carrier domain"/>
    <property type="match status" value="2"/>
</dbReference>
<accession>A0A9P6VUZ4</accession>
<dbReference type="PROSITE" id="PS50920">
    <property type="entry name" value="SOLCAR"/>
    <property type="match status" value="2"/>
</dbReference>
<keyword evidence="8 9" id="KW-0472">Membrane</keyword>
<organism evidence="12 13">
    <name type="scientific">Rhodotorula mucilaginosa</name>
    <name type="common">Yeast</name>
    <name type="synonym">Rhodotorula rubra</name>
    <dbReference type="NCBI Taxonomy" id="5537"/>
    <lineage>
        <taxon>Eukaryota</taxon>
        <taxon>Fungi</taxon>
        <taxon>Dikarya</taxon>
        <taxon>Basidiomycota</taxon>
        <taxon>Pucciniomycotina</taxon>
        <taxon>Microbotryomycetes</taxon>
        <taxon>Sporidiobolales</taxon>
        <taxon>Sporidiobolaceae</taxon>
        <taxon>Rhodotorula</taxon>
    </lineage>
</organism>
<dbReference type="AlphaFoldDB" id="A0A9P6VUZ4"/>
<evidence type="ECO:0000256" key="8">
    <source>
        <dbReference type="ARBA" id="ARBA00023136"/>
    </source>
</evidence>
<sequence>MTALEPAAAEETSTSAAPAISPALDFAAGTVAGVASLLTGHPFDTVKVRLQTQATPSFQPLANQQNAAAPKERGRQPAPPLAPKGHDKYYRNAVHAFVRISREEGVAGLYKGVTSPMLGVALMNASVFTSYKYTMNLLLSSSPEATEPTLAQITAAGSASGVFTSLITTPIDRLKTLQQSLPSSTSLASSTASTASTVSTASIPSSRTSAPPYSRPLLPPLTTRTATTTTTAQRRHHQPSLATLLRSMSLRSLYRGWSVTILRDLGYGPYFFVYEYVVRGGGVFGAPKRDLKEEIDEELWGHGLRDDDEGGSKAQGEGGASTARILLAGGLAGIVGWGCTFPIDVIKTKIQSVPPSSLLTSPSPHAPSHPYASIASTVAVTWRESGWRGFVAGLGPTLLRSVPVNMVTFAVFELVVSTFR</sequence>
<evidence type="ECO:0000256" key="6">
    <source>
        <dbReference type="ARBA" id="ARBA00022989"/>
    </source>
</evidence>
<evidence type="ECO:0000256" key="10">
    <source>
        <dbReference type="RuleBase" id="RU000488"/>
    </source>
</evidence>
<dbReference type="InterPro" id="IPR018108">
    <property type="entry name" value="MCP_transmembrane"/>
</dbReference>
<evidence type="ECO:0000256" key="3">
    <source>
        <dbReference type="ARBA" id="ARBA00022448"/>
    </source>
</evidence>
<comment type="caution">
    <text evidence="12">The sequence shown here is derived from an EMBL/GenBank/DDBJ whole genome shotgun (WGS) entry which is preliminary data.</text>
</comment>
<keyword evidence="5" id="KW-0677">Repeat</keyword>
<dbReference type="SUPFAM" id="SSF103506">
    <property type="entry name" value="Mitochondrial carrier"/>
    <property type="match status" value="1"/>
</dbReference>
<proteinExistence type="inferred from homology"/>
<feature type="region of interest" description="Disordered" evidence="11">
    <location>
        <begin position="198"/>
        <end position="222"/>
    </location>
</feature>
<name>A0A9P6VUZ4_RHOMI</name>
<evidence type="ECO:0000256" key="2">
    <source>
        <dbReference type="ARBA" id="ARBA00006375"/>
    </source>
</evidence>
<dbReference type="GO" id="GO:0031966">
    <property type="term" value="C:mitochondrial membrane"/>
    <property type="evidence" value="ECO:0007669"/>
    <property type="project" value="UniProtKB-SubCell"/>
</dbReference>
<dbReference type="PANTHER" id="PTHR45624">
    <property type="entry name" value="MITOCHONDRIAL BASIC AMINO ACIDS TRANSPORTER-RELATED"/>
    <property type="match status" value="1"/>
</dbReference>
<dbReference type="EMBL" id="PUHQ01000145">
    <property type="protein sequence ID" value="KAG0654576.1"/>
    <property type="molecule type" value="Genomic_DNA"/>
</dbReference>
<keyword evidence="3 10" id="KW-0813">Transport</keyword>
<dbReference type="InterPro" id="IPR050567">
    <property type="entry name" value="Mitochondrial_Carrier"/>
</dbReference>
<dbReference type="InterPro" id="IPR023395">
    <property type="entry name" value="MCP_dom_sf"/>
</dbReference>
<feature type="repeat" description="Solcar" evidence="9">
    <location>
        <begin position="320"/>
        <end position="418"/>
    </location>
</feature>
<dbReference type="OrthoDB" id="14252at2759"/>
<keyword evidence="6" id="KW-1133">Transmembrane helix</keyword>
<keyword evidence="13" id="KW-1185">Reference proteome</keyword>
<dbReference type="PANTHER" id="PTHR45624:SF10">
    <property type="entry name" value="SLC (SOLUTE CARRIER) HOMOLOG"/>
    <property type="match status" value="1"/>
</dbReference>
<evidence type="ECO:0000256" key="5">
    <source>
        <dbReference type="ARBA" id="ARBA00022737"/>
    </source>
</evidence>
<dbReference type="Proteomes" id="UP000777482">
    <property type="component" value="Unassembled WGS sequence"/>
</dbReference>
<evidence type="ECO:0000256" key="11">
    <source>
        <dbReference type="SAM" id="MobiDB-lite"/>
    </source>
</evidence>
<evidence type="ECO:0000313" key="12">
    <source>
        <dbReference type="EMBL" id="KAG0654576.1"/>
    </source>
</evidence>
<protein>
    <recommendedName>
        <fullName evidence="14">Mitochondrial carrier</fullName>
    </recommendedName>
</protein>
<evidence type="ECO:0000256" key="4">
    <source>
        <dbReference type="ARBA" id="ARBA00022692"/>
    </source>
</evidence>
<dbReference type="GO" id="GO:0022857">
    <property type="term" value="F:transmembrane transporter activity"/>
    <property type="evidence" value="ECO:0007669"/>
    <property type="project" value="TreeGrafter"/>
</dbReference>
<reference evidence="12 13" key="1">
    <citation type="submission" date="2020-11" db="EMBL/GenBank/DDBJ databases">
        <title>Kefir isolates.</title>
        <authorList>
            <person name="Marcisauskas S."/>
            <person name="Kim Y."/>
            <person name="Blasche S."/>
        </authorList>
    </citation>
    <scope>NUCLEOTIDE SEQUENCE [LARGE SCALE GENOMIC DNA]</scope>
    <source>
        <strain evidence="12 13">KR</strain>
    </source>
</reference>
<comment type="similarity">
    <text evidence="2 10">Belongs to the mitochondrial carrier (TC 2.A.29) family.</text>
</comment>